<feature type="region of interest" description="Disordered" evidence="1">
    <location>
        <begin position="140"/>
        <end position="175"/>
    </location>
</feature>
<accession>A0ABR9PU87</accession>
<reference evidence="2 3" key="1">
    <citation type="submission" date="2020-02" db="EMBL/GenBank/DDBJ databases">
        <authorList>
            <person name="Babadi Z.K."/>
            <person name="Risdian C."/>
            <person name="Ebrahimipour G.H."/>
            <person name="Wink J."/>
        </authorList>
    </citation>
    <scope>NUCLEOTIDE SEQUENCE [LARGE SCALE GENOMIC DNA]</scope>
    <source>
        <strain evidence="2 3">ZKHCc1 1396</strain>
    </source>
</reference>
<evidence type="ECO:0000313" key="2">
    <source>
        <dbReference type="EMBL" id="MBE4751483.1"/>
    </source>
</evidence>
<protein>
    <submittedName>
        <fullName evidence="2">Uncharacterized protein</fullName>
    </submittedName>
</protein>
<gene>
    <name evidence="2" type="ORF">G4177_25245</name>
</gene>
<dbReference type="RefSeq" id="WP_193428686.1">
    <property type="nucleotide sequence ID" value="NZ_CBCSIP010000223.1"/>
</dbReference>
<proteinExistence type="predicted"/>
<sequence length="175" mass="19703">MRAEDLISTQPTPEAVAEALRRLPAPPPEVVEALRGKFSATQEQASSSAWPTFLDAARRKRDSRYADAPTSHRPVVGPALVMAKRAFRLTFQPFINEALRRQVEFNEAILEALALIHEHQRVQARTQTLWRQEVEKRLEQLDAHLPRSGPEVVPPGKPSGQDAGAEPARRKPRRR</sequence>
<organism evidence="2 3">
    <name type="scientific">Corallococcus soli</name>
    <dbReference type="NCBI Taxonomy" id="2710757"/>
    <lineage>
        <taxon>Bacteria</taxon>
        <taxon>Pseudomonadati</taxon>
        <taxon>Myxococcota</taxon>
        <taxon>Myxococcia</taxon>
        <taxon>Myxococcales</taxon>
        <taxon>Cystobacterineae</taxon>
        <taxon>Myxococcaceae</taxon>
        <taxon>Corallococcus</taxon>
    </lineage>
</organism>
<dbReference type="EMBL" id="JAAIYO010000008">
    <property type="protein sequence ID" value="MBE4751483.1"/>
    <property type="molecule type" value="Genomic_DNA"/>
</dbReference>
<evidence type="ECO:0000313" key="3">
    <source>
        <dbReference type="Proteomes" id="UP001516472"/>
    </source>
</evidence>
<evidence type="ECO:0000256" key="1">
    <source>
        <dbReference type="SAM" id="MobiDB-lite"/>
    </source>
</evidence>
<comment type="caution">
    <text evidence="2">The sequence shown here is derived from an EMBL/GenBank/DDBJ whole genome shotgun (WGS) entry which is preliminary data.</text>
</comment>
<keyword evidence="3" id="KW-1185">Reference proteome</keyword>
<name>A0ABR9PU87_9BACT</name>
<dbReference type="Proteomes" id="UP001516472">
    <property type="component" value="Unassembled WGS sequence"/>
</dbReference>